<protein>
    <recommendedName>
        <fullName evidence="8">Ancillary SecYEG translocon subunit</fullName>
    </recommendedName>
</protein>
<dbReference type="GO" id="GO:0005886">
    <property type="term" value="C:plasma membrane"/>
    <property type="evidence" value="ECO:0007669"/>
    <property type="project" value="UniProtKB-SubCell"/>
</dbReference>
<comment type="subcellular location">
    <subcellularLocation>
        <location evidence="1">Cell membrane</location>
        <topology evidence="1">Single-pass type II membrane protein</topology>
    </subcellularLocation>
</comment>
<dbReference type="PANTHER" id="PTHR38035">
    <property type="entry name" value="UPF0070 PROTEIN YFGM"/>
    <property type="match status" value="1"/>
</dbReference>
<evidence type="ECO:0000313" key="11">
    <source>
        <dbReference type="EMBL" id="RDD62489.1"/>
    </source>
</evidence>
<keyword evidence="5 9" id="KW-0472">Membrane</keyword>
<evidence type="ECO:0000256" key="1">
    <source>
        <dbReference type="ARBA" id="ARBA00004401"/>
    </source>
</evidence>
<keyword evidence="12" id="KW-1185">Reference proteome</keyword>
<evidence type="ECO:0000256" key="4">
    <source>
        <dbReference type="ARBA" id="ARBA00022989"/>
    </source>
</evidence>
<dbReference type="RefSeq" id="WP_114581585.1">
    <property type="nucleotide sequence ID" value="NZ_QPMH01000005.1"/>
</dbReference>
<name>A0A369TB02_9PROT</name>
<comment type="caution">
    <text evidence="11">The sequence shown here is derived from an EMBL/GenBank/DDBJ whole genome shotgun (WGS) entry which is preliminary data.</text>
</comment>
<proteinExistence type="inferred from homology"/>
<feature type="transmembrane region" description="Helical" evidence="9">
    <location>
        <begin position="24"/>
        <end position="45"/>
    </location>
</feature>
<dbReference type="EMBL" id="QPMH01000005">
    <property type="protein sequence ID" value="RDD62489.1"/>
    <property type="molecule type" value="Genomic_DNA"/>
</dbReference>
<evidence type="ECO:0000313" key="12">
    <source>
        <dbReference type="Proteomes" id="UP000253941"/>
    </source>
</evidence>
<reference evidence="11 12" key="1">
    <citation type="submission" date="2018-07" db="EMBL/GenBank/DDBJ databases">
        <title>Venubactetium sediminum gen. nov., sp. nov., isolated from a marine solar saltern.</title>
        <authorList>
            <person name="Wang S."/>
        </authorList>
    </citation>
    <scope>NUCLEOTIDE SEQUENCE [LARGE SCALE GENOMIC DNA]</scope>
    <source>
        <strain evidence="11 12">WD2A32</strain>
    </source>
</reference>
<evidence type="ECO:0000256" key="2">
    <source>
        <dbReference type="ARBA" id="ARBA00022475"/>
    </source>
</evidence>
<dbReference type="Gene3D" id="1.25.40.10">
    <property type="entry name" value="Tetratricopeptide repeat domain"/>
    <property type="match status" value="1"/>
</dbReference>
<dbReference type="InterPro" id="IPR018704">
    <property type="entry name" value="SecYEG/CpoB_TPR"/>
</dbReference>
<feature type="domain" description="Ancillary SecYEG translocon subunit/Cell division coordinator CpoB TPR" evidence="10">
    <location>
        <begin position="20"/>
        <end position="195"/>
    </location>
</feature>
<evidence type="ECO:0000256" key="6">
    <source>
        <dbReference type="ARBA" id="ARBA00023186"/>
    </source>
</evidence>
<evidence type="ECO:0000256" key="3">
    <source>
        <dbReference type="ARBA" id="ARBA00022692"/>
    </source>
</evidence>
<dbReference type="Proteomes" id="UP000253941">
    <property type="component" value="Unassembled WGS sequence"/>
</dbReference>
<organism evidence="11 12">
    <name type="scientific">Ferruginivarius sediminum</name>
    <dbReference type="NCBI Taxonomy" id="2661937"/>
    <lineage>
        <taxon>Bacteria</taxon>
        <taxon>Pseudomonadati</taxon>
        <taxon>Pseudomonadota</taxon>
        <taxon>Alphaproteobacteria</taxon>
        <taxon>Rhodospirillales</taxon>
        <taxon>Rhodospirillaceae</taxon>
        <taxon>Ferruginivarius</taxon>
    </lineage>
</organism>
<dbReference type="InterPro" id="IPR026039">
    <property type="entry name" value="YfgM"/>
</dbReference>
<dbReference type="AlphaFoldDB" id="A0A369TB02"/>
<keyword evidence="6" id="KW-0143">Chaperone</keyword>
<evidence type="ECO:0000256" key="7">
    <source>
        <dbReference type="ARBA" id="ARBA00024197"/>
    </source>
</evidence>
<evidence type="ECO:0000256" key="9">
    <source>
        <dbReference type="SAM" id="Phobius"/>
    </source>
</evidence>
<dbReference type="PANTHER" id="PTHR38035:SF1">
    <property type="entry name" value="ANCILLARY SECYEG TRANSLOCON SUBUNIT"/>
    <property type="match status" value="1"/>
</dbReference>
<dbReference type="InterPro" id="IPR011990">
    <property type="entry name" value="TPR-like_helical_dom_sf"/>
</dbReference>
<dbReference type="GO" id="GO:0044877">
    <property type="term" value="F:protein-containing complex binding"/>
    <property type="evidence" value="ECO:0007669"/>
    <property type="project" value="InterPro"/>
</dbReference>
<comment type="similarity">
    <text evidence="7">Belongs to the YfgM family.</text>
</comment>
<keyword evidence="2" id="KW-1003">Cell membrane</keyword>
<keyword evidence="3 9" id="KW-0812">Transmembrane</keyword>
<evidence type="ECO:0000256" key="5">
    <source>
        <dbReference type="ARBA" id="ARBA00023136"/>
    </source>
</evidence>
<evidence type="ECO:0000256" key="8">
    <source>
        <dbReference type="ARBA" id="ARBA00024235"/>
    </source>
</evidence>
<sequence length="213" mass="22920">MSDIFREVDEEIRKEHYEALWKKYGSWLIAAAVALVLAVAGYQGWTAWQRDQAMQASQEYAAAVAKAGDDPAAALQALGGLAKPGSDGYGLLAAFRQAALQAEEGNVDSAVATWEKIAASDAPPKPFRTLATLFTVMHRIDTGDPGALSERLEPIAQSNDPFRSTALELQGLLAQKQGDEARAIELYKQVADGADVPPAQRRRVTQLLAVLEG</sequence>
<dbReference type="Pfam" id="PF09976">
    <property type="entry name" value="TPR_21"/>
    <property type="match status" value="1"/>
</dbReference>
<gene>
    <name evidence="11" type="ORF">DRB17_07540</name>
</gene>
<evidence type="ECO:0000259" key="10">
    <source>
        <dbReference type="Pfam" id="PF09976"/>
    </source>
</evidence>
<accession>A0A369TB02</accession>
<keyword evidence="4 9" id="KW-1133">Transmembrane helix</keyword>